<dbReference type="EMBL" id="AFQF01003431">
    <property type="protein sequence ID" value="EGU75767.1"/>
    <property type="molecule type" value="Genomic_DNA"/>
</dbReference>
<sequence length="874" mass="98247">MRIILAWLLFAAVTAQSYNYGGVDIDSLTRRQDPDAPIVVKALPQTRNGTTPLRLEIRQMKADRYKWDLFILSMSMFQDVSQEDPASWYKIAGIHGVPFEAWNGVEAAPGANQSGYCAHSSVLFPVWHRPYLALFEQELYRMANVIAGMFPNGTDRQPYIDAARDFRMPYWDWAMPPPEGESHFPDVFWNATISQWGPRGVQEIRNPLYSYRFHPKNATAMIWSPLRDWDETKRAPNASESETDPTSDNEKVNAALLSRLPEIQRRLYELLTSYKDFNSFGTKAWGATQNLSTADSIESVHDIIHTDGGLGGHMTYVPLSSFDPLFLLHHAMTDRVVAIWQALNPYSWVTPMLAGENSFTTLKGEMQDSQSPLTPFFASVDGTFWNSDTARTTEAFGYTYAETDLTGKQKEDVRQDLQKKVSEWWGGSAAVGLQASTDIMMAGGISSTDYTTKWTIAVLVNMGAFPGSYAIHFYLGQPPADCGEQTSHYIGGIPFAGILMTNPSDSVIAAALPIESRLRERVIYGDLPSLSFKDVEYYLLERQKLQLCVMADFRRDVDPAQVSGLRVEIVRSSHKDGRGLKNSSPTIVCNIQIIKYHSMADSHIPSVPPPWTLKGDIYAFIFWTSPSQANEGLPAMAYSPLEGQSDFAKDQKALGGLIGPYDELILAPGTFGYEKEDENGRRLKGKGVKITRIYVSHKHTCYNGRKNWNVPKHLAKFDWTDNSNGSITAKVYPHDTLPTDSASSESASPDHTPFFQATFKPIRYAPSFPFRTSWINYLGFDTTLVFPPLPEGAGSQGELPGTDQWCSVVPQQSTSKCMLGWFDVEQHRDEEGKLTGEFENFWLGWSKWQIGIKMENSVIEFDHPETWEPPRTRL</sequence>
<evidence type="ECO:0000256" key="8">
    <source>
        <dbReference type="ARBA" id="ARBA00023101"/>
    </source>
</evidence>
<evidence type="ECO:0000256" key="6">
    <source>
        <dbReference type="ARBA" id="ARBA00023008"/>
    </source>
</evidence>
<feature type="chain" id="PRO_5003390525" description="tyrosinase" evidence="11">
    <location>
        <begin position="18"/>
        <end position="874"/>
    </location>
</feature>
<reference evidence="14" key="1">
    <citation type="journal article" date="2012" name="Mol. Plant Microbe Interact.">
        <title>A highly conserved effector in Fusarium oxysporum is required for full virulence on Arabidopsis.</title>
        <authorList>
            <person name="Thatcher L.F."/>
            <person name="Gardiner D.M."/>
            <person name="Kazan K."/>
            <person name="Manners J."/>
        </authorList>
    </citation>
    <scope>NUCLEOTIDE SEQUENCE [LARGE SCALE GENOMIC DNA]</scope>
    <source>
        <strain evidence="14">Fo5176</strain>
    </source>
</reference>
<keyword evidence="5" id="KW-0560">Oxidoreductase</keyword>
<comment type="cofactor">
    <cofactor evidence="1">
        <name>Cu(2+)</name>
        <dbReference type="ChEBI" id="CHEBI:29036"/>
    </cofactor>
</comment>
<evidence type="ECO:0000256" key="10">
    <source>
        <dbReference type="ARBA" id="ARBA00048881"/>
    </source>
</evidence>
<dbReference type="PROSITE" id="PS00497">
    <property type="entry name" value="TYROSINASE_1"/>
    <property type="match status" value="1"/>
</dbReference>
<dbReference type="GO" id="GO:0046872">
    <property type="term" value="F:metal ion binding"/>
    <property type="evidence" value="ECO:0007669"/>
    <property type="project" value="UniProtKB-KW"/>
</dbReference>
<evidence type="ECO:0000256" key="1">
    <source>
        <dbReference type="ARBA" id="ARBA00001973"/>
    </source>
</evidence>
<keyword evidence="7" id="KW-0503">Monooxygenase</keyword>
<comment type="catalytic activity">
    <reaction evidence="10">
        <text>L-tyrosine + O2 = L-dopaquinone + H2O</text>
        <dbReference type="Rhea" id="RHEA:18117"/>
        <dbReference type="ChEBI" id="CHEBI:15377"/>
        <dbReference type="ChEBI" id="CHEBI:15379"/>
        <dbReference type="ChEBI" id="CHEBI:57924"/>
        <dbReference type="ChEBI" id="CHEBI:58315"/>
        <dbReference type="EC" id="1.14.18.1"/>
    </reaction>
</comment>
<dbReference type="PaxDb" id="5507-FOXG_09259P0"/>
<evidence type="ECO:0000256" key="7">
    <source>
        <dbReference type="ARBA" id="ARBA00023033"/>
    </source>
</evidence>
<comment type="caution">
    <text evidence="14">The sequence shown here is derived from an EMBL/GenBank/DDBJ whole genome shotgun (WGS) entry which is preliminary data.</text>
</comment>
<dbReference type="InterPro" id="IPR023375">
    <property type="entry name" value="ADC_dom_sf"/>
</dbReference>
<evidence type="ECO:0000313" key="14">
    <source>
        <dbReference type="EMBL" id="EGU75767.1"/>
    </source>
</evidence>
<dbReference type="GO" id="GO:0042438">
    <property type="term" value="P:melanin biosynthetic process"/>
    <property type="evidence" value="ECO:0007669"/>
    <property type="project" value="UniProtKB-KW"/>
</dbReference>
<dbReference type="InterPro" id="IPR002227">
    <property type="entry name" value="Tyrosinase_Cu-bd"/>
</dbReference>
<evidence type="ECO:0000256" key="9">
    <source>
        <dbReference type="ARBA" id="ARBA00048233"/>
    </source>
</evidence>
<dbReference type="GO" id="GO:0004503">
    <property type="term" value="F:tyrosinase activity"/>
    <property type="evidence" value="ECO:0007669"/>
    <property type="project" value="UniProtKB-EC"/>
</dbReference>
<evidence type="ECO:0000259" key="12">
    <source>
        <dbReference type="PROSITE" id="PS00497"/>
    </source>
</evidence>
<comment type="catalytic activity">
    <reaction evidence="9">
        <text>2 L-dopa + O2 = 2 L-dopaquinone + 2 H2O</text>
        <dbReference type="Rhea" id="RHEA:34287"/>
        <dbReference type="ChEBI" id="CHEBI:15377"/>
        <dbReference type="ChEBI" id="CHEBI:15379"/>
        <dbReference type="ChEBI" id="CHEBI:57504"/>
        <dbReference type="ChEBI" id="CHEBI:57924"/>
        <dbReference type="EC" id="1.14.18.1"/>
    </reaction>
</comment>
<dbReference type="Gene3D" id="1.10.1280.10">
    <property type="entry name" value="Di-copper center containing domain from catechol oxidase"/>
    <property type="match status" value="1"/>
</dbReference>
<dbReference type="AlphaFoldDB" id="F9G554"/>
<protein>
    <recommendedName>
        <fullName evidence="3">tyrosinase</fullName>
        <ecNumber evidence="3">1.14.18.1</ecNumber>
    </recommendedName>
</protein>
<dbReference type="OrthoDB" id="6132182at2759"/>
<keyword evidence="11" id="KW-0732">Signal</keyword>
<evidence type="ECO:0000256" key="2">
    <source>
        <dbReference type="ARBA" id="ARBA00009928"/>
    </source>
</evidence>
<feature type="domain" description="Tyrosinase copper-binding" evidence="12">
    <location>
        <begin position="119"/>
        <end position="136"/>
    </location>
</feature>
<gene>
    <name evidence="14" type="ORF">FOXB_13786</name>
</gene>
<dbReference type="Pfam" id="PF18132">
    <property type="entry name" value="Tyrosinase_C"/>
    <property type="match status" value="1"/>
</dbReference>
<dbReference type="PRINTS" id="PR00092">
    <property type="entry name" value="TYROSINASE"/>
</dbReference>
<dbReference type="PANTHER" id="PTHR11474">
    <property type="entry name" value="TYROSINASE FAMILY MEMBER"/>
    <property type="match status" value="1"/>
</dbReference>
<evidence type="ECO:0000256" key="5">
    <source>
        <dbReference type="ARBA" id="ARBA00023002"/>
    </source>
</evidence>
<keyword evidence="6" id="KW-0186">Copper</keyword>
<evidence type="ECO:0000259" key="13">
    <source>
        <dbReference type="PROSITE" id="PS00498"/>
    </source>
</evidence>
<dbReference type="InterPro" id="IPR041640">
    <property type="entry name" value="Tyrosinase_C"/>
</dbReference>
<dbReference type="Gene3D" id="2.40.400.10">
    <property type="entry name" value="Acetoacetate decarboxylase-like"/>
    <property type="match status" value="1"/>
</dbReference>
<keyword evidence="8" id="KW-0470">Melanin biosynthesis</keyword>
<organism evidence="14">
    <name type="scientific">Fusarium oxysporum (strain Fo5176)</name>
    <name type="common">Fusarium vascular wilt</name>
    <dbReference type="NCBI Taxonomy" id="660025"/>
    <lineage>
        <taxon>Eukaryota</taxon>
        <taxon>Fungi</taxon>
        <taxon>Dikarya</taxon>
        <taxon>Ascomycota</taxon>
        <taxon>Pezizomycotina</taxon>
        <taxon>Sordariomycetes</taxon>
        <taxon>Hypocreomycetidae</taxon>
        <taxon>Hypocreales</taxon>
        <taxon>Nectriaceae</taxon>
        <taxon>Fusarium</taxon>
        <taxon>Fusarium oxysporum species complex</taxon>
    </lineage>
</organism>
<dbReference type="SUPFAM" id="SSF160104">
    <property type="entry name" value="Acetoacetate decarboxylase-like"/>
    <property type="match status" value="1"/>
</dbReference>
<dbReference type="InterPro" id="IPR050316">
    <property type="entry name" value="Tyrosinase/Hemocyanin"/>
</dbReference>
<evidence type="ECO:0000256" key="11">
    <source>
        <dbReference type="SAM" id="SignalP"/>
    </source>
</evidence>
<dbReference type="InterPro" id="IPR008922">
    <property type="entry name" value="Di-copper_centre_dom_sf"/>
</dbReference>
<proteinExistence type="inferred from homology"/>
<feature type="signal peptide" evidence="11">
    <location>
        <begin position="1"/>
        <end position="17"/>
    </location>
</feature>
<dbReference type="SUPFAM" id="SSF48056">
    <property type="entry name" value="Di-copper centre-containing domain"/>
    <property type="match status" value="1"/>
</dbReference>
<dbReference type="PANTHER" id="PTHR11474:SF76">
    <property type="entry name" value="SHKT DOMAIN-CONTAINING PROTEIN"/>
    <property type="match status" value="1"/>
</dbReference>
<dbReference type="STRING" id="660025.F9G554"/>
<evidence type="ECO:0000256" key="4">
    <source>
        <dbReference type="ARBA" id="ARBA00022723"/>
    </source>
</evidence>
<accession>F9G554</accession>
<feature type="domain" description="Tyrosinase copper-binding" evidence="13">
    <location>
        <begin position="323"/>
        <end position="334"/>
    </location>
</feature>
<keyword evidence="4" id="KW-0479">Metal-binding</keyword>
<comment type="similarity">
    <text evidence="2">Belongs to the tyrosinase family.</text>
</comment>
<evidence type="ECO:0000256" key="3">
    <source>
        <dbReference type="ARBA" id="ARBA00011906"/>
    </source>
</evidence>
<dbReference type="EC" id="1.14.18.1" evidence="3"/>
<dbReference type="Pfam" id="PF00264">
    <property type="entry name" value="Tyrosinase"/>
    <property type="match status" value="1"/>
</dbReference>
<dbReference type="PROSITE" id="PS00498">
    <property type="entry name" value="TYROSINASE_2"/>
    <property type="match status" value="1"/>
</dbReference>
<name>F9G554_FUSOF</name>